<sequence>MASALEQFVNNVRQLSAQGQMTQLCELINKSGELLAKNLSHLDTVLGALDIQEHSLGVLAVLFVKFSMPNIPDFETLFSQVQLFISTCNGEHIRYATDTFAGLCHQLTNALVERKQPLRGVVVLKQAIDKMQMNTNQLTSVHADLCQLCLLAKCFKPALPFLEVDMMDICKENGAYDAKHFLCYYYYGGMIYTGLKNFERALYFYEQAITTPAMAVSHIMLEAYKKYILVSLILHGKVQQLPKYTSQIVGRFIKPLSNAYHELAQVYTTNNPAELRSLKSRYPTLRMYYTSLLSVVLDRFGLEGLNDHITIVFTLDFLHSLLFSSLQIEDGEIYASINQKDGMVCFHDNPEKYNNPAMLHKIDQEMLKCIQLDEKLKSMDQEITVNPQFVQKVRGGFAFPSIKTKNYT</sequence>
<evidence type="ECO:0000256" key="1">
    <source>
        <dbReference type="ARBA" id="ARBA00022490"/>
    </source>
</evidence>
<dbReference type="PANTHER" id="PTHR10758">
    <property type="entry name" value="26S PROTEASOME NON-ATPASE REGULATORY SUBUNIT 3/COP9 SIGNALOSOME COMPLEX SUBUNIT 3"/>
    <property type="match status" value="1"/>
</dbReference>
<dbReference type="GO" id="GO:0008180">
    <property type="term" value="C:COP9 signalosome"/>
    <property type="evidence" value="ECO:0007669"/>
    <property type="project" value="TreeGrafter"/>
</dbReference>
<dbReference type="GeneTree" id="ENSGT00940000153653"/>
<evidence type="ECO:0000259" key="2">
    <source>
        <dbReference type="Pfam" id="PF21215"/>
    </source>
</evidence>
<evidence type="ECO:0008006" key="6">
    <source>
        <dbReference type="Google" id="ProtNLM"/>
    </source>
</evidence>
<proteinExistence type="predicted"/>
<name>A0AAX7VV42_ASTCA</name>
<dbReference type="AlphaFoldDB" id="A0AAX7VV42"/>
<keyword evidence="1" id="KW-0963">Cytoplasm</keyword>
<gene>
    <name evidence="4" type="primary">COPS3</name>
</gene>
<dbReference type="Pfam" id="PF21215">
    <property type="entry name" value="CSN3-like_C"/>
    <property type="match status" value="1"/>
</dbReference>
<dbReference type="PANTHER" id="PTHR10758:SF1">
    <property type="entry name" value="COP9 SIGNALOSOME COMPLEX SUBUNIT 3"/>
    <property type="match status" value="1"/>
</dbReference>
<organism evidence="4 5">
    <name type="scientific">Astatotilapia calliptera</name>
    <name type="common">Eastern happy</name>
    <name type="synonym">Chromis callipterus</name>
    <dbReference type="NCBI Taxonomy" id="8154"/>
    <lineage>
        <taxon>Eukaryota</taxon>
        <taxon>Metazoa</taxon>
        <taxon>Chordata</taxon>
        <taxon>Craniata</taxon>
        <taxon>Vertebrata</taxon>
        <taxon>Euteleostomi</taxon>
        <taxon>Actinopterygii</taxon>
        <taxon>Neopterygii</taxon>
        <taxon>Teleostei</taxon>
        <taxon>Neoteleostei</taxon>
        <taxon>Acanthomorphata</taxon>
        <taxon>Ovalentaria</taxon>
        <taxon>Cichlomorphae</taxon>
        <taxon>Cichliformes</taxon>
        <taxon>Cichlidae</taxon>
        <taxon>African cichlids</taxon>
        <taxon>Pseudocrenilabrinae</taxon>
        <taxon>Haplochromini</taxon>
        <taxon>Astatotilapia</taxon>
    </lineage>
</organism>
<protein>
    <recommendedName>
        <fullName evidence="6">COP9 signalosome complex subunit 3</fullName>
    </recommendedName>
</protein>
<dbReference type="InterPro" id="IPR048621">
    <property type="entry name" value="CSN3_C"/>
</dbReference>
<dbReference type="Proteomes" id="UP000265100">
    <property type="component" value="Chromosome 8"/>
</dbReference>
<dbReference type="Ensembl" id="ENSACLT00000052395.1">
    <property type="protein sequence ID" value="ENSACLP00000079731.1"/>
    <property type="gene ID" value="ENSACLG00000021246.2"/>
</dbReference>
<feature type="domain" description="COP9 signalosome complex subunit 3 C-terminal helix" evidence="2">
    <location>
        <begin position="355"/>
        <end position="382"/>
    </location>
</feature>
<evidence type="ECO:0000259" key="3">
    <source>
        <dbReference type="Pfam" id="PF22788"/>
    </source>
</evidence>
<dbReference type="Pfam" id="PF22788">
    <property type="entry name" value="COP9_hel_rpt"/>
    <property type="match status" value="1"/>
</dbReference>
<dbReference type="GO" id="GO:0006511">
    <property type="term" value="P:ubiquitin-dependent protein catabolic process"/>
    <property type="evidence" value="ECO:0007669"/>
    <property type="project" value="TreeGrafter"/>
</dbReference>
<evidence type="ECO:0000313" key="5">
    <source>
        <dbReference type="Proteomes" id="UP000265100"/>
    </source>
</evidence>
<keyword evidence="5" id="KW-1185">Reference proteome</keyword>
<reference evidence="4" key="1">
    <citation type="submission" date="2018-05" db="EMBL/GenBank/DDBJ databases">
        <authorList>
            <person name="Datahose"/>
        </authorList>
    </citation>
    <scope>NUCLEOTIDE SEQUENCE</scope>
</reference>
<dbReference type="InterPro" id="IPR050756">
    <property type="entry name" value="CSN3"/>
</dbReference>
<feature type="domain" description="COP9 signalosome complex subunit 3 N-terminal helical repeats" evidence="3">
    <location>
        <begin position="18"/>
        <end position="249"/>
    </location>
</feature>
<evidence type="ECO:0000313" key="4">
    <source>
        <dbReference type="Ensembl" id="ENSACLP00000079731.1"/>
    </source>
</evidence>
<accession>A0AAX7VV42</accession>
<reference evidence="4" key="2">
    <citation type="submission" date="2025-08" db="UniProtKB">
        <authorList>
            <consortium name="Ensembl"/>
        </authorList>
    </citation>
    <scope>IDENTIFICATION</scope>
</reference>
<reference evidence="4" key="3">
    <citation type="submission" date="2025-09" db="UniProtKB">
        <authorList>
            <consortium name="Ensembl"/>
        </authorList>
    </citation>
    <scope>IDENTIFICATION</scope>
</reference>
<dbReference type="InterPro" id="IPR055089">
    <property type="entry name" value="COP9_N"/>
</dbReference>